<organism evidence="8 9">
    <name type="scientific">Effrenium voratum</name>
    <dbReference type="NCBI Taxonomy" id="2562239"/>
    <lineage>
        <taxon>Eukaryota</taxon>
        <taxon>Sar</taxon>
        <taxon>Alveolata</taxon>
        <taxon>Dinophyceae</taxon>
        <taxon>Suessiales</taxon>
        <taxon>Symbiodiniaceae</taxon>
        <taxon>Effrenium</taxon>
    </lineage>
</organism>
<comment type="caution">
    <text evidence="8">The sequence shown here is derived from an EMBL/GenBank/DDBJ whole genome shotgun (WGS) entry which is preliminary data.</text>
</comment>
<proteinExistence type="predicted"/>
<dbReference type="Gene3D" id="3.10.310.10">
    <property type="entry name" value="Diaminopimelate Epimerase, Chain A, domain 1"/>
    <property type="match status" value="2"/>
</dbReference>
<evidence type="ECO:0000313" key="8">
    <source>
        <dbReference type="EMBL" id="CAJ1388568.1"/>
    </source>
</evidence>
<dbReference type="GO" id="GO:0016787">
    <property type="term" value="F:hydrolase activity"/>
    <property type="evidence" value="ECO:0007669"/>
    <property type="project" value="UniProtKB-KW"/>
</dbReference>
<gene>
    <name evidence="8" type="ORF">EVOR1521_LOCUS14400</name>
</gene>
<sequence>MGVSKLFEIQYKAFEPILRGKSFVGRSQTGTGKTVAYLLPLLERMRNEKMSAAHSLLILVPTRELCKQVGSSILSLSVHADVALVYGGPSLDSQEQLVRLGATIVVATPGRCARLIERGALQTQNVRALVVDEADAMFGPEFVGRVERVLNGAAKPGLQQVLFSASLPSDVLSLIQRFFPTHEFVDLVDRHGTPGDAVVKSVDHRLCKVPERSSAARARVLLHVLNEQLNLSGGRCIIFVDTTSEARSLLAHPALDRRARAVHGDSSAQERDGTLSSFANQEFDVLIATDIVSRGIDFADVSLVLQLHPPKEPTQYVHRSGRTGRAGNSGTCVTFYNASEQKFVQRVRDFTKHDFAMLPVPGPMDIHHAAVSRLLEQLLSVQPEEYEQVMDEATRLLEERGPVVLATAMAVLDSRHADLQRSLKDRVSLLSGRKGYLCLLANDPEHRVATTEGEAMRLVGSILPKPAVVGRVARVSGGWALDVEHHYAGKLVEDLRRGKVSAPFEVSVASRLPRLLRMASRRARQMAKATPRALERPASLGPWAQAHRRSAGKVGRKAGFEFLGPSAVVHGKEPWFELQVRDLQRAAQAEPLVQCDAFADCPGAGNQAAVVFSQRNGDETWMQKVAAENNLSETAFVELLSPGEADGPCRFSLRWFTPTTEVDLCGHATLATAHALWSTNRAAKKRRIDFETKASGVLTCKLCDGWIEMDFPEDPPAMGPAAAKTSAAVLAKALGAQEADVLALGRGKFDVLCELRPEAFEALKPNQALLAEVECRGVAVTTAGSGKDAERAGGPGTGKKLSIDFRSRFFAPRAGLPEDPVTGSAHCMLAPYWAKRLGRADGEVVGFQASARGGVVKCRLAAGRVALAGPATTTLEGMLYCG</sequence>
<evidence type="ECO:0008006" key="10">
    <source>
        <dbReference type="Google" id="ProtNLM"/>
    </source>
</evidence>
<dbReference type="InterPro" id="IPR014001">
    <property type="entry name" value="Helicase_ATP-bd"/>
</dbReference>
<dbReference type="GO" id="GO:0003724">
    <property type="term" value="F:RNA helicase activity"/>
    <property type="evidence" value="ECO:0007669"/>
    <property type="project" value="TreeGrafter"/>
</dbReference>
<dbReference type="AlphaFoldDB" id="A0AA36IKT6"/>
<dbReference type="GO" id="GO:0005829">
    <property type="term" value="C:cytosol"/>
    <property type="evidence" value="ECO:0007669"/>
    <property type="project" value="TreeGrafter"/>
</dbReference>
<dbReference type="PANTHER" id="PTHR47959:SF1">
    <property type="entry name" value="ATP-DEPENDENT RNA HELICASE DBPA"/>
    <property type="match status" value="1"/>
</dbReference>
<keyword evidence="3" id="KW-0347">Helicase</keyword>
<accession>A0AA36IKT6</accession>
<dbReference type="NCBIfam" id="TIGR00654">
    <property type="entry name" value="PhzF_family"/>
    <property type="match status" value="1"/>
</dbReference>
<evidence type="ECO:0000256" key="1">
    <source>
        <dbReference type="ARBA" id="ARBA00022741"/>
    </source>
</evidence>
<dbReference type="SUPFAM" id="SSF54506">
    <property type="entry name" value="Diaminopimelate epimerase-like"/>
    <property type="match status" value="1"/>
</dbReference>
<keyword evidence="1" id="KW-0547">Nucleotide-binding</keyword>
<dbReference type="Pfam" id="PF02567">
    <property type="entry name" value="PhzC-PhzF"/>
    <property type="match status" value="1"/>
</dbReference>
<reference evidence="8" key="1">
    <citation type="submission" date="2023-08" db="EMBL/GenBank/DDBJ databases">
        <authorList>
            <person name="Chen Y."/>
            <person name="Shah S."/>
            <person name="Dougan E. K."/>
            <person name="Thang M."/>
            <person name="Chan C."/>
        </authorList>
    </citation>
    <scope>NUCLEOTIDE SEQUENCE</scope>
</reference>
<evidence type="ECO:0000259" key="6">
    <source>
        <dbReference type="PROSITE" id="PS51192"/>
    </source>
</evidence>
<evidence type="ECO:0000256" key="2">
    <source>
        <dbReference type="ARBA" id="ARBA00022801"/>
    </source>
</evidence>
<name>A0AA36IKT6_9DINO</name>
<dbReference type="Pfam" id="PF00270">
    <property type="entry name" value="DEAD"/>
    <property type="match status" value="1"/>
</dbReference>
<dbReference type="PROSITE" id="PS51194">
    <property type="entry name" value="HELICASE_CTER"/>
    <property type="match status" value="1"/>
</dbReference>
<dbReference type="Gene3D" id="3.40.50.300">
    <property type="entry name" value="P-loop containing nucleotide triphosphate hydrolases"/>
    <property type="match status" value="2"/>
</dbReference>
<dbReference type="GO" id="GO:0003676">
    <property type="term" value="F:nucleic acid binding"/>
    <property type="evidence" value="ECO:0007669"/>
    <property type="project" value="InterPro"/>
</dbReference>
<dbReference type="InterPro" id="IPR003719">
    <property type="entry name" value="Phenazine_PhzF-like"/>
</dbReference>
<dbReference type="InterPro" id="IPR027417">
    <property type="entry name" value="P-loop_NTPase"/>
</dbReference>
<feature type="region of interest" description="Disordered" evidence="5">
    <location>
        <begin position="527"/>
        <end position="546"/>
    </location>
</feature>
<dbReference type="CDD" id="cd00268">
    <property type="entry name" value="DEADc"/>
    <property type="match status" value="1"/>
</dbReference>
<evidence type="ECO:0000259" key="7">
    <source>
        <dbReference type="PROSITE" id="PS51194"/>
    </source>
</evidence>
<evidence type="ECO:0000256" key="4">
    <source>
        <dbReference type="ARBA" id="ARBA00022840"/>
    </source>
</evidence>
<dbReference type="SMART" id="SM00487">
    <property type="entry name" value="DEXDc"/>
    <property type="match status" value="1"/>
</dbReference>
<keyword evidence="4" id="KW-0067">ATP-binding</keyword>
<dbReference type="InterPro" id="IPR050079">
    <property type="entry name" value="DEAD_box_RNA_helicase"/>
</dbReference>
<dbReference type="CDD" id="cd18787">
    <property type="entry name" value="SF2_C_DEAD"/>
    <property type="match status" value="1"/>
</dbReference>
<dbReference type="Pfam" id="PF00271">
    <property type="entry name" value="Helicase_C"/>
    <property type="match status" value="1"/>
</dbReference>
<dbReference type="InterPro" id="IPR011545">
    <property type="entry name" value="DEAD/DEAH_box_helicase_dom"/>
</dbReference>
<dbReference type="Proteomes" id="UP001178507">
    <property type="component" value="Unassembled WGS sequence"/>
</dbReference>
<dbReference type="SMART" id="SM00490">
    <property type="entry name" value="HELICc"/>
    <property type="match status" value="1"/>
</dbReference>
<dbReference type="InterPro" id="IPR044742">
    <property type="entry name" value="DEAD/DEAH_RhlB"/>
</dbReference>
<evidence type="ECO:0000313" key="9">
    <source>
        <dbReference type="Proteomes" id="UP001178507"/>
    </source>
</evidence>
<keyword evidence="2" id="KW-0378">Hydrolase</keyword>
<keyword evidence="9" id="KW-1185">Reference proteome</keyword>
<evidence type="ECO:0000256" key="5">
    <source>
        <dbReference type="SAM" id="MobiDB-lite"/>
    </source>
</evidence>
<feature type="domain" description="Helicase C-terminal" evidence="7">
    <location>
        <begin position="217"/>
        <end position="368"/>
    </location>
</feature>
<dbReference type="InterPro" id="IPR001650">
    <property type="entry name" value="Helicase_C-like"/>
</dbReference>
<evidence type="ECO:0000256" key="3">
    <source>
        <dbReference type="ARBA" id="ARBA00022806"/>
    </source>
</evidence>
<dbReference type="PANTHER" id="PTHR47959">
    <property type="entry name" value="ATP-DEPENDENT RNA HELICASE RHLE-RELATED"/>
    <property type="match status" value="1"/>
</dbReference>
<dbReference type="GO" id="GO:0005524">
    <property type="term" value="F:ATP binding"/>
    <property type="evidence" value="ECO:0007669"/>
    <property type="project" value="UniProtKB-KW"/>
</dbReference>
<dbReference type="EMBL" id="CAUJNA010001713">
    <property type="protein sequence ID" value="CAJ1388568.1"/>
    <property type="molecule type" value="Genomic_DNA"/>
</dbReference>
<feature type="domain" description="Helicase ATP-binding" evidence="6">
    <location>
        <begin position="14"/>
        <end position="185"/>
    </location>
</feature>
<protein>
    <recommendedName>
        <fullName evidence="10">RNA helicase</fullName>
    </recommendedName>
</protein>
<dbReference type="PROSITE" id="PS51192">
    <property type="entry name" value="HELICASE_ATP_BIND_1"/>
    <property type="match status" value="1"/>
</dbReference>
<dbReference type="SUPFAM" id="SSF52540">
    <property type="entry name" value="P-loop containing nucleoside triphosphate hydrolases"/>
    <property type="match status" value="1"/>
</dbReference>